<keyword evidence="1" id="KW-0547">Nucleotide-binding</keyword>
<keyword evidence="4" id="KW-1185">Reference proteome</keyword>
<dbReference type="Pfam" id="PF00071">
    <property type="entry name" value="Ras"/>
    <property type="match status" value="1"/>
</dbReference>
<dbReference type="PROSITE" id="PS51421">
    <property type="entry name" value="RAS"/>
    <property type="match status" value="1"/>
</dbReference>
<dbReference type="EnsemblMetazoa" id="G13430.2">
    <property type="protein sequence ID" value="G13430.2:cds"/>
    <property type="gene ID" value="G13430"/>
</dbReference>
<dbReference type="InterPro" id="IPR005225">
    <property type="entry name" value="Small_GTP-bd"/>
</dbReference>
<dbReference type="InterPro" id="IPR027417">
    <property type="entry name" value="P-loop_NTPase"/>
</dbReference>
<dbReference type="PANTHER" id="PTHR24072">
    <property type="entry name" value="RHO FAMILY GTPASE"/>
    <property type="match status" value="1"/>
</dbReference>
<dbReference type="PRINTS" id="PR00449">
    <property type="entry name" value="RASTRNSFRMNG"/>
</dbReference>
<dbReference type="InterPro" id="IPR001806">
    <property type="entry name" value="Small_GTPase"/>
</dbReference>
<proteinExistence type="predicted"/>
<reference evidence="3" key="1">
    <citation type="submission" date="2022-08" db="UniProtKB">
        <authorList>
            <consortium name="EnsemblMetazoa"/>
        </authorList>
    </citation>
    <scope>IDENTIFICATION</scope>
    <source>
        <strain evidence="3">05x7-T-G4-1.051#20</strain>
    </source>
</reference>
<dbReference type="NCBIfam" id="TIGR00231">
    <property type="entry name" value="small_GTP"/>
    <property type="match status" value="1"/>
</dbReference>
<accession>A0A8W8ID20</accession>
<dbReference type="SMART" id="SM00175">
    <property type="entry name" value="RAB"/>
    <property type="match status" value="1"/>
</dbReference>
<evidence type="ECO:0000256" key="2">
    <source>
        <dbReference type="ARBA" id="ARBA00023134"/>
    </source>
</evidence>
<dbReference type="CDD" id="cd00157">
    <property type="entry name" value="Rho"/>
    <property type="match status" value="1"/>
</dbReference>
<dbReference type="OrthoDB" id="6094744at2759"/>
<name>A0A8W8ID20_MAGGI</name>
<keyword evidence="2" id="KW-0342">GTP-binding</keyword>
<dbReference type="OMA" id="PMVRNIN"/>
<evidence type="ECO:0000313" key="4">
    <source>
        <dbReference type="Proteomes" id="UP000005408"/>
    </source>
</evidence>
<sequence>MKTMVNSGKGQMLRCVMLGDGMVGKTSLVHSFLGYTLSPTYTATVFMDNYSTHLSLAGVKHRLQITDLSIEEDLHVRPNCQSNNLVTVVCYSVVDKDSFHNVRSFWLPMVRNINPQLPIVLVATHSDLRCENNLNHVSEEEGRNLCNELNASAFVECSAVQKTGITKMFEIVAGLSLRLSVRDKKSKTSQRKHVR</sequence>
<dbReference type="SMART" id="SM00173">
    <property type="entry name" value="RAS"/>
    <property type="match status" value="1"/>
</dbReference>
<dbReference type="GO" id="GO:0003924">
    <property type="term" value="F:GTPase activity"/>
    <property type="evidence" value="ECO:0007669"/>
    <property type="project" value="InterPro"/>
</dbReference>
<dbReference type="Proteomes" id="UP000005408">
    <property type="component" value="Unassembled WGS sequence"/>
</dbReference>
<dbReference type="SUPFAM" id="SSF52540">
    <property type="entry name" value="P-loop containing nucleoside triphosphate hydrolases"/>
    <property type="match status" value="1"/>
</dbReference>
<organism evidence="3 4">
    <name type="scientific">Magallana gigas</name>
    <name type="common">Pacific oyster</name>
    <name type="synonym">Crassostrea gigas</name>
    <dbReference type="NCBI Taxonomy" id="29159"/>
    <lineage>
        <taxon>Eukaryota</taxon>
        <taxon>Metazoa</taxon>
        <taxon>Spiralia</taxon>
        <taxon>Lophotrochozoa</taxon>
        <taxon>Mollusca</taxon>
        <taxon>Bivalvia</taxon>
        <taxon>Autobranchia</taxon>
        <taxon>Pteriomorphia</taxon>
        <taxon>Ostreida</taxon>
        <taxon>Ostreoidea</taxon>
        <taxon>Ostreidae</taxon>
        <taxon>Magallana</taxon>
    </lineage>
</organism>
<dbReference type="PROSITE" id="PS51420">
    <property type="entry name" value="RHO"/>
    <property type="match status" value="1"/>
</dbReference>
<dbReference type="GO" id="GO:0005525">
    <property type="term" value="F:GTP binding"/>
    <property type="evidence" value="ECO:0007669"/>
    <property type="project" value="UniProtKB-KW"/>
</dbReference>
<dbReference type="SMART" id="SM00174">
    <property type="entry name" value="RHO"/>
    <property type="match status" value="1"/>
</dbReference>
<dbReference type="InterPro" id="IPR003578">
    <property type="entry name" value="Small_GTPase_Rho"/>
</dbReference>
<evidence type="ECO:0008006" key="5">
    <source>
        <dbReference type="Google" id="ProtNLM"/>
    </source>
</evidence>
<evidence type="ECO:0000313" key="3">
    <source>
        <dbReference type="EnsemblMetazoa" id="G13430.2:cds"/>
    </source>
</evidence>
<dbReference type="AlphaFoldDB" id="A0A8W8ID20"/>
<dbReference type="GO" id="GO:0007264">
    <property type="term" value="P:small GTPase-mediated signal transduction"/>
    <property type="evidence" value="ECO:0007669"/>
    <property type="project" value="InterPro"/>
</dbReference>
<dbReference type="Gene3D" id="3.40.50.300">
    <property type="entry name" value="P-loop containing nucleotide triphosphate hydrolases"/>
    <property type="match status" value="1"/>
</dbReference>
<dbReference type="PROSITE" id="PS51419">
    <property type="entry name" value="RAB"/>
    <property type="match status" value="1"/>
</dbReference>
<evidence type="ECO:0000256" key="1">
    <source>
        <dbReference type="ARBA" id="ARBA00022741"/>
    </source>
</evidence>
<protein>
    <recommendedName>
        <fullName evidence="5">Rho-related GTP-binding protein RhoU</fullName>
    </recommendedName>
</protein>